<dbReference type="AlphaFoldDB" id="A0A0D6MIN8"/>
<evidence type="ECO:0000313" key="2">
    <source>
        <dbReference type="EMBL" id="GAN53148.1"/>
    </source>
</evidence>
<gene>
    <name evidence="2" type="ORF">Tasa_006_012</name>
</gene>
<comment type="caution">
    <text evidence="2">The sequence shown here is derived from an EMBL/GenBank/DDBJ whole genome shotgun (WGS) entry which is preliminary data.</text>
</comment>
<organism evidence="2 3">
    <name type="scientific">Tanticharoenia sakaeratensis NBRC 103193</name>
    <dbReference type="NCBI Taxonomy" id="1231623"/>
    <lineage>
        <taxon>Bacteria</taxon>
        <taxon>Pseudomonadati</taxon>
        <taxon>Pseudomonadota</taxon>
        <taxon>Alphaproteobacteria</taxon>
        <taxon>Acetobacterales</taxon>
        <taxon>Acetobacteraceae</taxon>
        <taxon>Tanticharoenia</taxon>
    </lineage>
</organism>
<feature type="transmembrane region" description="Helical" evidence="1">
    <location>
        <begin position="6"/>
        <end position="30"/>
    </location>
</feature>
<dbReference type="NCBIfam" id="TIGR02532">
    <property type="entry name" value="IV_pilin_GFxxxE"/>
    <property type="match status" value="1"/>
</dbReference>
<reference evidence="2 3" key="1">
    <citation type="submission" date="2012-10" db="EMBL/GenBank/DDBJ databases">
        <title>Genome sequencing of Tanticharoenia sakaeratensis NBRC 103193.</title>
        <authorList>
            <person name="Azuma Y."/>
            <person name="Hadano H."/>
            <person name="Hirakawa H."/>
            <person name="Matsushita K."/>
        </authorList>
    </citation>
    <scope>NUCLEOTIDE SEQUENCE [LARGE SCALE GENOMIC DNA]</scope>
    <source>
        <strain evidence="2 3">NBRC 103193</strain>
    </source>
</reference>
<dbReference type="InterPro" id="IPR012902">
    <property type="entry name" value="N_methyl_site"/>
</dbReference>
<evidence type="ECO:0000256" key="1">
    <source>
        <dbReference type="SAM" id="Phobius"/>
    </source>
</evidence>
<dbReference type="EMBL" id="BALE01000006">
    <property type="protein sequence ID" value="GAN53148.1"/>
    <property type="molecule type" value="Genomic_DNA"/>
</dbReference>
<keyword evidence="3" id="KW-1185">Reference proteome</keyword>
<protein>
    <recommendedName>
        <fullName evidence="4">General secretion pathway protein J</fullName>
    </recommendedName>
</protein>
<dbReference type="PROSITE" id="PS00409">
    <property type="entry name" value="PROKAR_NTER_METHYL"/>
    <property type="match status" value="1"/>
</dbReference>
<sequence>MRRQAGFTLIEILVVLVIVGMLMAALWSGLRIGVRGWHRVATTAQTLEARGTAERVLRLAIRNLAPDNPDCQGDEQHLVCAGMLPDAQTGRMTAVILALGIENQARLVLRWQARPPGLRQSGTEPIRNAVVLTPASSLSLRYFRPGAGWVDRWRAGDGTPDLVRVTIGGGPGAWPAIVEHPIAVFPAAQ</sequence>
<dbReference type="OrthoDB" id="7351909at2"/>
<dbReference type="RefSeq" id="WP_048846839.1">
    <property type="nucleotide sequence ID" value="NZ_BALE01000006.1"/>
</dbReference>
<dbReference type="Proteomes" id="UP000032679">
    <property type="component" value="Unassembled WGS sequence"/>
</dbReference>
<proteinExistence type="predicted"/>
<dbReference type="InterPro" id="IPR045584">
    <property type="entry name" value="Pilin-like"/>
</dbReference>
<dbReference type="Pfam" id="PF07963">
    <property type="entry name" value="N_methyl"/>
    <property type="match status" value="1"/>
</dbReference>
<keyword evidence="1" id="KW-0812">Transmembrane</keyword>
<name>A0A0D6MIN8_9PROT</name>
<evidence type="ECO:0000313" key="3">
    <source>
        <dbReference type="Proteomes" id="UP000032679"/>
    </source>
</evidence>
<dbReference type="SUPFAM" id="SSF54523">
    <property type="entry name" value="Pili subunits"/>
    <property type="match status" value="1"/>
</dbReference>
<dbReference type="STRING" id="1231623.Tasa_006_012"/>
<keyword evidence="1" id="KW-0472">Membrane</keyword>
<keyword evidence="1" id="KW-1133">Transmembrane helix</keyword>
<evidence type="ECO:0008006" key="4">
    <source>
        <dbReference type="Google" id="ProtNLM"/>
    </source>
</evidence>
<accession>A0A0D6MIN8</accession>